<accession>A0A6J6IDU7</accession>
<organism evidence="1">
    <name type="scientific">freshwater metagenome</name>
    <dbReference type="NCBI Taxonomy" id="449393"/>
    <lineage>
        <taxon>unclassified sequences</taxon>
        <taxon>metagenomes</taxon>
        <taxon>ecological metagenomes</taxon>
    </lineage>
</organism>
<evidence type="ECO:0000313" key="1">
    <source>
        <dbReference type="EMBL" id="CAB4622753.1"/>
    </source>
</evidence>
<protein>
    <submittedName>
        <fullName evidence="1">Unannotated protein</fullName>
    </submittedName>
</protein>
<dbReference type="EMBL" id="CAEZUP010000117">
    <property type="protein sequence ID" value="CAB4622753.1"/>
    <property type="molecule type" value="Genomic_DNA"/>
</dbReference>
<reference evidence="1" key="1">
    <citation type="submission" date="2020-05" db="EMBL/GenBank/DDBJ databases">
        <authorList>
            <person name="Chiriac C."/>
            <person name="Salcher M."/>
            <person name="Ghai R."/>
            <person name="Kavagutti S V."/>
        </authorList>
    </citation>
    <scope>NUCLEOTIDE SEQUENCE</scope>
</reference>
<dbReference type="AlphaFoldDB" id="A0A6J6IDU7"/>
<sequence>MLTKPEPGVESWLVTHRPLFSLISTTLLPKDDPLVDPWTSDGQMIASYGLLENYDMVLASHIHFAQVTQIPGQPAAVIIGNGGALLEPTTGYGIPKFGPLAKADGTPLVAGLAPYPNASFLWTNVQYGYAIAESGSSTGQWTIDNYDYDGSMSASCPLANRTITCE</sequence>
<proteinExistence type="predicted"/>
<name>A0A6J6IDU7_9ZZZZ</name>
<gene>
    <name evidence="1" type="ORF">UFOPK1835_01921</name>
</gene>